<comment type="subcellular location">
    <subcellularLocation>
        <location evidence="1">Membrane</location>
        <topology evidence="1">Multi-pass membrane protein</topology>
    </subcellularLocation>
</comment>
<feature type="transmembrane region" description="Helical" evidence="5">
    <location>
        <begin position="75"/>
        <end position="92"/>
    </location>
</feature>
<dbReference type="GO" id="GO:0016020">
    <property type="term" value="C:membrane"/>
    <property type="evidence" value="ECO:0007669"/>
    <property type="project" value="UniProtKB-SubCell"/>
</dbReference>
<dbReference type="AlphaFoldDB" id="A0A0G1GXE4"/>
<reference evidence="7 8" key="1">
    <citation type="journal article" date="2015" name="Nature">
        <title>rRNA introns, odd ribosomes, and small enigmatic genomes across a large radiation of phyla.</title>
        <authorList>
            <person name="Brown C.T."/>
            <person name="Hug L.A."/>
            <person name="Thomas B.C."/>
            <person name="Sharon I."/>
            <person name="Castelle C.J."/>
            <person name="Singh A."/>
            <person name="Wilkins M.J."/>
            <person name="Williams K.H."/>
            <person name="Banfield J.F."/>
        </authorList>
    </citation>
    <scope>NUCLEOTIDE SEQUENCE [LARGE SCALE GENOMIC DNA]</scope>
</reference>
<dbReference type="Pfam" id="PF04893">
    <property type="entry name" value="Yip1"/>
    <property type="match status" value="1"/>
</dbReference>
<feature type="domain" description="Yip1" evidence="6">
    <location>
        <begin position="18"/>
        <end position="192"/>
    </location>
</feature>
<evidence type="ECO:0000256" key="1">
    <source>
        <dbReference type="ARBA" id="ARBA00004141"/>
    </source>
</evidence>
<organism evidence="7 8">
    <name type="scientific">Candidatus Gottesmanbacteria bacterium GW2011_GWB1_44_11c</name>
    <dbReference type="NCBI Taxonomy" id="1618447"/>
    <lineage>
        <taxon>Bacteria</taxon>
        <taxon>Candidatus Gottesmaniibacteriota</taxon>
    </lineage>
</organism>
<protein>
    <recommendedName>
        <fullName evidence="6">Yip1 domain-containing protein</fullName>
    </recommendedName>
</protein>
<dbReference type="InterPro" id="IPR006977">
    <property type="entry name" value="Yip1_dom"/>
</dbReference>
<evidence type="ECO:0000313" key="8">
    <source>
        <dbReference type="Proteomes" id="UP000034617"/>
    </source>
</evidence>
<evidence type="ECO:0000256" key="4">
    <source>
        <dbReference type="ARBA" id="ARBA00023136"/>
    </source>
</evidence>
<proteinExistence type="predicted"/>
<sequence length="205" mass="23330">MSDALIVSLYSFIRTLVGIVVRPYETYRRIILKGTSWELLFVGALLSVYFTVNAIVKTPAFRPFVLTRHFVKTSVAVLVTALFVSWLLWIVGKCFGGKGEYKRFLLGWSYTLIPTLCWFFFTSLLYVIIPPPRTTHPTGVALSLVFLTISAVLFFWKIILSYLSLRFGLKLDLVRILGILLICAPVIGIYSIGMYRLGIFRVPFL</sequence>
<keyword evidence="2 5" id="KW-0812">Transmembrane</keyword>
<comment type="caution">
    <text evidence="7">The sequence shown here is derived from an EMBL/GenBank/DDBJ whole genome shotgun (WGS) entry which is preliminary data.</text>
</comment>
<evidence type="ECO:0000256" key="3">
    <source>
        <dbReference type="ARBA" id="ARBA00022989"/>
    </source>
</evidence>
<feature type="transmembrane region" description="Helical" evidence="5">
    <location>
        <begin position="177"/>
        <end position="197"/>
    </location>
</feature>
<keyword evidence="3 5" id="KW-1133">Transmembrane helix</keyword>
<dbReference type="EMBL" id="LCHM01000004">
    <property type="protein sequence ID" value="KKT38883.1"/>
    <property type="molecule type" value="Genomic_DNA"/>
</dbReference>
<feature type="transmembrane region" description="Helical" evidence="5">
    <location>
        <begin position="36"/>
        <end position="55"/>
    </location>
</feature>
<evidence type="ECO:0000313" key="7">
    <source>
        <dbReference type="EMBL" id="KKT38883.1"/>
    </source>
</evidence>
<accession>A0A0G1GXE4</accession>
<keyword evidence="4 5" id="KW-0472">Membrane</keyword>
<name>A0A0G1GXE4_9BACT</name>
<evidence type="ECO:0000256" key="5">
    <source>
        <dbReference type="SAM" id="Phobius"/>
    </source>
</evidence>
<evidence type="ECO:0000256" key="2">
    <source>
        <dbReference type="ARBA" id="ARBA00022692"/>
    </source>
</evidence>
<feature type="transmembrane region" description="Helical" evidence="5">
    <location>
        <begin position="141"/>
        <end position="165"/>
    </location>
</feature>
<evidence type="ECO:0000259" key="6">
    <source>
        <dbReference type="Pfam" id="PF04893"/>
    </source>
</evidence>
<feature type="transmembrane region" description="Helical" evidence="5">
    <location>
        <begin position="104"/>
        <end position="129"/>
    </location>
</feature>
<feature type="transmembrane region" description="Helical" evidence="5">
    <location>
        <begin position="6"/>
        <end position="24"/>
    </location>
</feature>
<gene>
    <name evidence="7" type="ORF">UW22_C0004G0013</name>
</gene>
<dbReference type="Proteomes" id="UP000034617">
    <property type="component" value="Unassembled WGS sequence"/>
</dbReference>